<dbReference type="Proteomes" id="UP000246018">
    <property type="component" value="Unassembled WGS sequence"/>
</dbReference>
<dbReference type="Gene3D" id="1.10.3720.10">
    <property type="entry name" value="MetI-like"/>
    <property type="match status" value="1"/>
</dbReference>
<feature type="compositionally biased region" description="Pro residues" evidence="8">
    <location>
        <begin position="1"/>
        <end position="11"/>
    </location>
</feature>
<feature type="transmembrane region" description="Helical" evidence="7">
    <location>
        <begin position="104"/>
        <end position="126"/>
    </location>
</feature>
<dbReference type="PANTHER" id="PTHR43386">
    <property type="entry name" value="OLIGOPEPTIDE TRANSPORT SYSTEM PERMEASE PROTEIN APPC"/>
    <property type="match status" value="1"/>
</dbReference>
<sequence length="328" mass="35058">MPSLTAPPPTTREPWRRVGPPSHRPNIFESLVRGIGGRHWTFALGVAMLALFLLVLVLTPWIAPHDPAIQDLGNRLAGPSAEHWLGTDHMGRDVLSRLMWGGRFSVTIAGITLAICAVSGVILGALAARRGGWVDELVMRAVDVLVCFPDVVVALFLIALFGTGYGTLIAALTIAGWTPFARLMRGLALEINAKDYVEAAEVLGSPKWFILFRHVIPNALPPVAAMSFLRFGHKLITVGALSYLGLGVQPPDSDWGAMLLDAQPYMERAPWVGILPGAAIFLAALSVTLIGQGLDKKKKSRRRRSVASGAPGAPTPVHGSALDEGEAL</sequence>
<keyword evidence="4 7" id="KW-0812">Transmembrane</keyword>
<dbReference type="EMBL" id="QDGZ01000002">
    <property type="protein sequence ID" value="PVG83783.1"/>
    <property type="molecule type" value="Genomic_DNA"/>
</dbReference>
<dbReference type="PANTHER" id="PTHR43386:SF25">
    <property type="entry name" value="PEPTIDE ABC TRANSPORTER PERMEASE PROTEIN"/>
    <property type="match status" value="1"/>
</dbReference>
<dbReference type="InterPro" id="IPR035906">
    <property type="entry name" value="MetI-like_sf"/>
</dbReference>
<organism evidence="10 11">
    <name type="scientific">Nocardioides gansuensis</name>
    <dbReference type="NCBI Taxonomy" id="2138300"/>
    <lineage>
        <taxon>Bacteria</taxon>
        <taxon>Bacillati</taxon>
        <taxon>Actinomycetota</taxon>
        <taxon>Actinomycetes</taxon>
        <taxon>Propionibacteriales</taxon>
        <taxon>Nocardioidaceae</taxon>
        <taxon>Nocardioides</taxon>
    </lineage>
</organism>
<keyword evidence="5 7" id="KW-1133">Transmembrane helix</keyword>
<keyword evidence="3" id="KW-1003">Cell membrane</keyword>
<dbReference type="Pfam" id="PF12911">
    <property type="entry name" value="OppC_N"/>
    <property type="match status" value="1"/>
</dbReference>
<feature type="transmembrane region" description="Helical" evidence="7">
    <location>
        <begin position="40"/>
        <end position="63"/>
    </location>
</feature>
<evidence type="ECO:0000256" key="2">
    <source>
        <dbReference type="ARBA" id="ARBA00022448"/>
    </source>
</evidence>
<proteinExistence type="inferred from homology"/>
<dbReference type="SUPFAM" id="SSF161098">
    <property type="entry name" value="MetI-like"/>
    <property type="match status" value="1"/>
</dbReference>
<dbReference type="GO" id="GO:0055085">
    <property type="term" value="P:transmembrane transport"/>
    <property type="evidence" value="ECO:0007669"/>
    <property type="project" value="InterPro"/>
</dbReference>
<protein>
    <submittedName>
        <fullName evidence="10">ABC transporter permease</fullName>
    </submittedName>
</protein>
<feature type="transmembrane region" description="Helical" evidence="7">
    <location>
        <begin position="271"/>
        <end position="294"/>
    </location>
</feature>
<evidence type="ECO:0000256" key="3">
    <source>
        <dbReference type="ARBA" id="ARBA00022475"/>
    </source>
</evidence>
<evidence type="ECO:0000256" key="7">
    <source>
        <dbReference type="RuleBase" id="RU363032"/>
    </source>
</evidence>
<dbReference type="CDD" id="cd06261">
    <property type="entry name" value="TM_PBP2"/>
    <property type="match status" value="1"/>
</dbReference>
<keyword evidence="2 7" id="KW-0813">Transport</keyword>
<keyword evidence="11" id="KW-1185">Reference proteome</keyword>
<dbReference type="Pfam" id="PF00528">
    <property type="entry name" value="BPD_transp_1"/>
    <property type="match status" value="1"/>
</dbReference>
<keyword evidence="6 7" id="KW-0472">Membrane</keyword>
<dbReference type="AlphaFoldDB" id="A0A2T8FDL0"/>
<reference evidence="10 11" key="1">
    <citation type="submission" date="2018-04" db="EMBL/GenBank/DDBJ databases">
        <title>Genome of Nocardioides gansuensis WSJ-1.</title>
        <authorList>
            <person name="Wu S."/>
            <person name="Wang G."/>
        </authorList>
    </citation>
    <scope>NUCLEOTIDE SEQUENCE [LARGE SCALE GENOMIC DNA]</scope>
    <source>
        <strain evidence="10 11">WSJ-1</strain>
    </source>
</reference>
<comment type="similarity">
    <text evidence="7">Belongs to the binding-protein-dependent transport system permease family.</text>
</comment>
<dbReference type="GO" id="GO:0005886">
    <property type="term" value="C:plasma membrane"/>
    <property type="evidence" value="ECO:0007669"/>
    <property type="project" value="UniProtKB-SubCell"/>
</dbReference>
<feature type="region of interest" description="Disordered" evidence="8">
    <location>
        <begin position="1"/>
        <end position="21"/>
    </location>
</feature>
<feature type="domain" description="ABC transmembrane type-1" evidence="9">
    <location>
        <begin position="102"/>
        <end position="291"/>
    </location>
</feature>
<evidence type="ECO:0000256" key="4">
    <source>
        <dbReference type="ARBA" id="ARBA00022692"/>
    </source>
</evidence>
<evidence type="ECO:0000313" key="10">
    <source>
        <dbReference type="EMBL" id="PVG83783.1"/>
    </source>
</evidence>
<evidence type="ECO:0000256" key="1">
    <source>
        <dbReference type="ARBA" id="ARBA00004651"/>
    </source>
</evidence>
<dbReference type="InterPro" id="IPR000515">
    <property type="entry name" value="MetI-like"/>
</dbReference>
<dbReference type="OrthoDB" id="8906042at2"/>
<evidence type="ECO:0000259" key="9">
    <source>
        <dbReference type="PROSITE" id="PS50928"/>
    </source>
</evidence>
<feature type="region of interest" description="Disordered" evidence="8">
    <location>
        <begin position="300"/>
        <end position="328"/>
    </location>
</feature>
<dbReference type="InterPro" id="IPR050366">
    <property type="entry name" value="BP-dependent_transpt_permease"/>
</dbReference>
<evidence type="ECO:0000256" key="5">
    <source>
        <dbReference type="ARBA" id="ARBA00022989"/>
    </source>
</evidence>
<accession>A0A2T8FDL0</accession>
<comment type="caution">
    <text evidence="10">The sequence shown here is derived from an EMBL/GenBank/DDBJ whole genome shotgun (WGS) entry which is preliminary data.</text>
</comment>
<name>A0A2T8FDL0_9ACTN</name>
<gene>
    <name evidence="10" type="ORF">DDE18_05580</name>
</gene>
<evidence type="ECO:0000256" key="8">
    <source>
        <dbReference type="SAM" id="MobiDB-lite"/>
    </source>
</evidence>
<evidence type="ECO:0000313" key="11">
    <source>
        <dbReference type="Proteomes" id="UP000246018"/>
    </source>
</evidence>
<dbReference type="PROSITE" id="PS50928">
    <property type="entry name" value="ABC_TM1"/>
    <property type="match status" value="1"/>
</dbReference>
<dbReference type="InterPro" id="IPR025966">
    <property type="entry name" value="OppC_N"/>
</dbReference>
<evidence type="ECO:0000256" key="6">
    <source>
        <dbReference type="ARBA" id="ARBA00023136"/>
    </source>
</evidence>
<comment type="subcellular location">
    <subcellularLocation>
        <location evidence="1 7">Cell membrane</location>
        <topology evidence="1 7">Multi-pass membrane protein</topology>
    </subcellularLocation>
</comment>